<feature type="signal peptide" evidence="2">
    <location>
        <begin position="1"/>
        <end position="22"/>
    </location>
</feature>
<organism evidence="3 4">
    <name type="scientific">Ceraceosorus bombacis</name>
    <dbReference type="NCBI Taxonomy" id="401625"/>
    <lineage>
        <taxon>Eukaryota</taxon>
        <taxon>Fungi</taxon>
        <taxon>Dikarya</taxon>
        <taxon>Basidiomycota</taxon>
        <taxon>Ustilaginomycotina</taxon>
        <taxon>Exobasidiomycetes</taxon>
        <taxon>Ceraceosorales</taxon>
        <taxon>Ceraceosoraceae</taxon>
        <taxon>Ceraceosorus</taxon>
    </lineage>
</organism>
<dbReference type="EMBL" id="CCYA01000243">
    <property type="protein sequence ID" value="CEH14399.1"/>
    <property type="molecule type" value="Genomic_DNA"/>
</dbReference>
<feature type="region of interest" description="Disordered" evidence="1">
    <location>
        <begin position="86"/>
        <end position="112"/>
    </location>
</feature>
<feature type="compositionally biased region" description="Basic and acidic residues" evidence="1">
    <location>
        <begin position="89"/>
        <end position="100"/>
    </location>
</feature>
<dbReference type="AlphaFoldDB" id="A0A0P1BFG3"/>
<dbReference type="OrthoDB" id="10273678at2759"/>
<evidence type="ECO:0000313" key="3">
    <source>
        <dbReference type="EMBL" id="CEH14399.1"/>
    </source>
</evidence>
<sequence length="221" mass="24790">MKIFRAATTAAVFSLFVEYGAGLPLGEAFRGLCCSRPAVLEVAPVRAPVVTDTVTIVPGTYPKLSKDLDEYADPYGYWNRMYGPPPGAKEMHPNQDEKPGIHHGGLTQGSSERKRVKAFWAHPGSVWRINRDFSITQITGPGAPKTMESDPHWHHFDAVHRGQVVGKFEIEPHPDGRPRYIKKGVYDIEDHPVHMMGPDARPSRDEARRTLDSMRHDHSFD</sequence>
<reference evidence="3 4" key="1">
    <citation type="submission" date="2014-09" db="EMBL/GenBank/DDBJ databases">
        <authorList>
            <person name="Magalhaes I.L.F."/>
            <person name="Oliveira U."/>
            <person name="Santos F.R."/>
            <person name="Vidigal T.H.D.A."/>
            <person name="Brescovit A.D."/>
            <person name="Santos A.J."/>
        </authorList>
    </citation>
    <scope>NUCLEOTIDE SEQUENCE [LARGE SCALE GENOMIC DNA]</scope>
</reference>
<dbReference type="Proteomes" id="UP000054845">
    <property type="component" value="Unassembled WGS sequence"/>
</dbReference>
<feature type="region of interest" description="Disordered" evidence="1">
    <location>
        <begin position="192"/>
        <end position="221"/>
    </location>
</feature>
<feature type="compositionally biased region" description="Basic and acidic residues" evidence="1">
    <location>
        <begin position="201"/>
        <end position="221"/>
    </location>
</feature>
<keyword evidence="2" id="KW-0732">Signal</keyword>
<feature type="chain" id="PRO_5006059461" evidence="2">
    <location>
        <begin position="23"/>
        <end position="221"/>
    </location>
</feature>
<name>A0A0P1BFG3_9BASI</name>
<protein>
    <submittedName>
        <fullName evidence="3">Uncharacterized protein</fullName>
    </submittedName>
</protein>
<evidence type="ECO:0000313" key="4">
    <source>
        <dbReference type="Proteomes" id="UP000054845"/>
    </source>
</evidence>
<evidence type="ECO:0000256" key="2">
    <source>
        <dbReference type="SAM" id="SignalP"/>
    </source>
</evidence>
<keyword evidence="4" id="KW-1185">Reference proteome</keyword>
<evidence type="ECO:0000256" key="1">
    <source>
        <dbReference type="SAM" id="MobiDB-lite"/>
    </source>
</evidence>
<accession>A0A0P1BFG3</accession>
<proteinExistence type="predicted"/>